<dbReference type="OMA" id="QPKENEY"/>
<dbReference type="HOGENOM" id="CLU_347922_0_0_1"/>
<reference evidence="2 3" key="1">
    <citation type="journal article" date="2013" name="Nature">
        <title>Insights into bilaterian evolution from three spiralian genomes.</title>
        <authorList>
            <person name="Simakov O."/>
            <person name="Marletaz F."/>
            <person name="Cho S.J."/>
            <person name="Edsinger-Gonzales E."/>
            <person name="Havlak P."/>
            <person name="Hellsten U."/>
            <person name="Kuo D.H."/>
            <person name="Larsson T."/>
            <person name="Lv J."/>
            <person name="Arendt D."/>
            <person name="Savage R."/>
            <person name="Osoegawa K."/>
            <person name="de Jong P."/>
            <person name="Grimwood J."/>
            <person name="Chapman J.A."/>
            <person name="Shapiro H."/>
            <person name="Aerts A."/>
            <person name="Otillar R.P."/>
            <person name="Terry A.Y."/>
            <person name="Boore J.L."/>
            <person name="Grigoriev I.V."/>
            <person name="Lindberg D.R."/>
            <person name="Seaver E.C."/>
            <person name="Weisblat D.A."/>
            <person name="Putnam N.H."/>
            <person name="Rokhsar D.S."/>
        </authorList>
    </citation>
    <scope>NUCLEOTIDE SEQUENCE [LARGE SCALE GENOMIC DNA]</scope>
</reference>
<feature type="compositionally biased region" description="Basic and acidic residues" evidence="1">
    <location>
        <begin position="611"/>
        <end position="627"/>
    </location>
</feature>
<organism evidence="2 3">
    <name type="scientific">Lottia gigantea</name>
    <name type="common">Giant owl limpet</name>
    <dbReference type="NCBI Taxonomy" id="225164"/>
    <lineage>
        <taxon>Eukaryota</taxon>
        <taxon>Metazoa</taxon>
        <taxon>Spiralia</taxon>
        <taxon>Lophotrochozoa</taxon>
        <taxon>Mollusca</taxon>
        <taxon>Gastropoda</taxon>
        <taxon>Patellogastropoda</taxon>
        <taxon>Lottioidea</taxon>
        <taxon>Lottiidae</taxon>
        <taxon>Lottia</taxon>
    </lineage>
</organism>
<dbReference type="CTD" id="20249616"/>
<feature type="compositionally biased region" description="Basic and acidic residues" evidence="1">
    <location>
        <begin position="728"/>
        <end position="738"/>
    </location>
</feature>
<feature type="region of interest" description="Disordered" evidence="1">
    <location>
        <begin position="279"/>
        <end position="302"/>
    </location>
</feature>
<feature type="compositionally biased region" description="Basic and acidic residues" evidence="1">
    <location>
        <begin position="165"/>
        <end position="179"/>
    </location>
</feature>
<feature type="compositionally biased region" description="Polar residues" evidence="1">
    <location>
        <begin position="746"/>
        <end position="760"/>
    </location>
</feature>
<dbReference type="GeneID" id="20249616"/>
<dbReference type="AlphaFoldDB" id="V4A4E3"/>
<feature type="compositionally biased region" description="Basic and acidic residues" evidence="1">
    <location>
        <begin position="675"/>
        <end position="691"/>
    </location>
</feature>
<keyword evidence="3" id="KW-1185">Reference proteome</keyword>
<dbReference type="Proteomes" id="UP000030746">
    <property type="component" value="Unassembled WGS sequence"/>
</dbReference>
<feature type="region of interest" description="Disordered" evidence="1">
    <location>
        <begin position="39"/>
        <end position="79"/>
    </location>
</feature>
<feature type="region of interest" description="Disordered" evidence="1">
    <location>
        <begin position="406"/>
        <end position="425"/>
    </location>
</feature>
<evidence type="ECO:0008006" key="4">
    <source>
        <dbReference type="Google" id="ProtNLM"/>
    </source>
</evidence>
<proteinExistence type="predicted"/>
<dbReference type="EMBL" id="KB202752">
    <property type="protein sequence ID" value="ESO88126.1"/>
    <property type="molecule type" value="Genomic_DNA"/>
</dbReference>
<dbReference type="KEGG" id="lgi:LOTGIDRAFT_234697"/>
<dbReference type="RefSeq" id="XP_009061155.1">
    <property type="nucleotide sequence ID" value="XM_009062907.1"/>
</dbReference>
<gene>
    <name evidence="2" type="ORF">LOTGIDRAFT_234697</name>
</gene>
<feature type="compositionally biased region" description="Basic and acidic residues" evidence="1">
    <location>
        <begin position="39"/>
        <end position="69"/>
    </location>
</feature>
<feature type="region of interest" description="Disordered" evidence="1">
    <location>
        <begin position="472"/>
        <end position="811"/>
    </location>
</feature>
<name>V4A4E3_LOTGI</name>
<feature type="compositionally biased region" description="Basic and acidic residues" evidence="1">
    <location>
        <begin position="652"/>
        <end position="662"/>
    </location>
</feature>
<feature type="region of interest" description="Disordered" evidence="1">
    <location>
        <begin position="146"/>
        <end position="179"/>
    </location>
</feature>
<feature type="compositionally biased region" description="Polar residues" evidence="1">
    <location>
        <begin position="485"/>
        <end position="509"/>
    </location>
</feature>
<feature type="region of interest" description="Disordered" evidence="1">
    <location>
        <begin position="103"/>
        <end position="127"/>
    </location>
</feature>
<protein>
    <recommendedName>
        <fullName evidence="4">CCDC66 domain-containing protein</fullName>
    </recommendedName>
</protein>
<feature type="region of interest" description="Disordered" evidence="1">
    <location>
        <begin position="430"/>
        <end position="453"/>
    </location>
</feature>
<feature type="compositionally biased region" description="Basic and acidic residues" evidence="1">
    <location>
        <begin position="289"/>
        <end position="302"/>
    </location>
</feature>
<feature type="compositionally biased region" description="Low complexity" evidence="1">
    <location>
        <begin position="637"/>
        <end position="648"/>
    </location>
</feature>
<feature type="compositionally biased region" description="Basic and acidic residues" evidence="1">
    <location>
        <begin position="699"/>
        <end position="716"/>
    </location>
</feature>
<sequence length="811" mass="96856">MTEKLADSDIDQFIREQKNRLALEKREMDAEVEYQRTTRRRWAEPDKENIDFYDKKEPDTRADLRRPETPARQGYPVDNRQVIKQRKQLSEQRKLEYNAYLKSHTNNRRKPRNLTPTQKSIQVGNPNDRTKEILNTERRNDYNEYLNREKRKPRKFPGRKTPLPETRRVPYEPRPQERKFYDPQLKYSDEMPQNVDLRLRLELDSSDEYYPVETETPKAASLPIGQYEIQRRKQAPEIKRRYRADLEKQLREKEQINRNRSGNKQRLDYGKARQDAFKRQMRVQGSPRKSAEKFDDMRRPPADYRNIKTYTEYNNSQSKYTFRNQYDYEQWQKKQLAALNSIERRQQELRHKLERDQTIRELERDLLPQDDCEVDIQTQRLLEKNRSPSPHVDPPLYDPIDAEELRQSARESPERLLIPDNLSKERADKLRRERQQDYQDMMAQKQSSPRRLFDQEDQQGWGIFGEGNYLESLKKPKTPKPAVITSPQNQQNKENMRNQQNGGMKSQGSGRRMWKEDSSLDFFSSNRPEQRRVPADKFNEFTKGSRRTPAEQNGYVPSQMQNKPKAEPMPVGGHRVDEERRQEYQEMLKSKSTPRNRRYNENETDEFMSNKYDKPKVQGKGDLDDFIKSGPSPRAAPSNQSPVQSQPSYRNQHPDMERKEEYNNLIKNSSKPKKLYKEPSKDDFFDFDRIQRNNPSVKQPRERAPVDEEMKREYNENIKNNPKPILKPYRENSSDDFLKYGGPQRRVNNNSTRVPTSETFHNQEKEYQAKVKGGQTPRRRTWREPTNDNFFETTDKYQQAPKKFSSGSDIL</sequence>
<feature type="compositionally biased region" description="Basic residues" evidence="1">
    <location>
        <begin position="149"/>
        <end position="158"/>
    </location>
</feature>
<evidence type="ECO:0000256" key="1">
    <source>
        <dbReference type="SAM" id="MobiDB-lite"/>
    </source>
</evidence>
<evidence type="ECO:0000313" key="3">
    <source>
        <dbReference type="Proteomes" id="UP000030746"/>
    </source>
</evidence>
<evidence type="ECO:0000313" key="2">
    <source>
        <dbReference type="EMBL" id="ESO88126.1"/>
    </source>
</evidence>
<accession>V4A4E3</accession>
<feature type="compositionally biased region" description="Polar residues" evidence="1">
    <location>
        <begin position="114"/>
        <end position="127"/>
    </location>
</feature>
<dbReference type="OrthoDB" id="10613701at2759"/>
<feature type="compositionally biased region" description="Basic and acidic residues" evidence="1">
    <location>
        <begin position="574"/>
        <end position="589"/>
    </location>
</feature>
<feature type="compositionally biased region" description="Basic and acidic residues" evidence="1">
    <location>
        <begin position="528"/>
        <end position="540"/>
    </location>
</feature>